<evidence type="ECO:0000313" key="2">
    <source>
        <dbReference type="EMBL" id="KAF9544828.1"/>
    </source>
</evidence>
<comment type="caution">
    <text evidence="2">The sequence shown here is derived from an EMBL/GenBank/DDBJ whole genome shotgun (WGS) entry which is preliminary data.</text>
</comment>
<dbReference type="EMBL" id="JAAAXW010000083">
    <property type="protein sequence ID" value="KAF9544828.1"/>
    <property type="molecule type" value="Genomic_DNA"/>
</dbReference>
<keyword evidence="3" id="KW-1185">Reference proteome</keyword>
<feature type="region of interest" description="Disordered" evidence="1">
    <location>
        <begin position="1"/>
        <end position="21"/>
    </location>
</feature>
<accession>A0A9P6K3N9</accession>
<protein>
    <submittedName>
        <fullName evidence="2">Uncharacterized protein</fullName>
    </submittedName>
</protein>
<evidence type="ECO:0000256" key="1">
    <source>
        <dbReference type="SAM" id="MobiDB-lite"/>
    </source>
</evidence>
<dbReference type="Proteomes" id="UP000723463">
    <property type="component" value="Unassembled WGS sequence"/>
</dbReference>
<organism evidence="2 3">
    <name type="scientific">Mortierella hygrophila</name>
    <dbReference type="NCBI Taxonomy" id="979708"/>
    <lineage>
        <taxon>Eukaryota</taxon>
        <taxon>Fungi</taxon>
        <taxon>Fungi incertae sedis</taxon>
        <taxon>Mucoromycota</taxon>
        <taxon>Mortierellomycotina</taxon>
        <taxon>Mortierellomycetes</taxon>
        <taxon>Mortierellales</taxon>
        <taxon>Mortierellaceae</taxon>
        <taxon>Mortierella</taxon>
    </lineage>
</organism>
<evidence type="ECO:0000313" key="3">
    <source>
        <dbReference type="Proteomes" id="UP000723463"/>
    </source>
</evidence>
<gene>
    <name evidence="2" type="ORF">EC957_011649</name>
</gene>
<reference evidence="2" key="1">
    <citation type="journal article" date="2020" name="Fungal Divers.">
        <title>Resolving the Mortierellaceae phylogeny through synthesis of multi-gene phylogenetics and phylogenomics.</title>
        <authorList>
            <person name="Vandepol N."/>
            <person name="Liber J."/>
            <person name="Desiro A."/>
            <person name="Na H."/>
            <person name="Kennedy M."/>
            <person name="Barry K."/>
            <person name="Grigoriev I.V."/>
            <person name="Miller A.N."/>
            <person name="O'Donnell K."/>
            <person name="Stajich J.E."/>
            <person name="Bonito G."/>
        </authorList>
    </citation>
    <scope>NUCLEOTIDE SEQUENCE</scope>
    <source>
        <strain evidence="2">NRRL 2591</strain>
    </source>
</reference>
<name>A0A9P6K3N9_9FUNG</name>
<dbReference type="AlphaFoldDB" id="A0A9P6K3N9"/>
<proteinExistence type="predicted"/>
<sequence>MDAGFGAEESSRDVGEEAVEDGPEECIAFNAPFGAISILLASIGGNRFGADIVGLRYPIHNDCLDEAVVPEMGVY</sequence>